<feature type="domain" description="Ig-like" evidence="1">
    <location>
        <begin position="13"/>
        <end position="74"/>
    </location>
</feature>
<gene>
    <name evidence="2" type="ORF">Pcinc_034861</name>
</gene>
<dbReference type="InterPro" id="IPR036179">
    <property type="entry name" value="Ig-like_dom_sf"/>
</dbReference>
<dbReference type="EMBL" id="JAWQEG010005149">
    <property type="protein sequence ID" value="KAK3858985.1"/>
    <property type="molecule type" value="Genomic_DNA"/>
</dbReference>
<dbReference type="Gene3D" id="2.60.40.10">
    <property type="entry name" value="Immunoglobulins"/>
    <property type="match status" value="1"/>
</dbReference>
<dbReference type="InterPro" id="IPR013783">
    <property type="entry name" value="Ig-like_fold"/>
</dbReference>
<keyword evidence="3" id="KW-1185">Reference proteome</keyword>
<organism evidence="2 3">
    <name type="scientific">Petrolisthes cinctipes</name>
    <name type="common">Flat porcelain crab</name>
    <dbReference type="NCBI Taxonomy" id="88211"/>
    <lineage>
        <taxon>Eukaryota</taxon>
        <taxon>Metazoa</taxon>
        <taxon>Ecdysozoa</taxon>
        <taxon>Arthropoda</taxon>
        <taxon>Crustacea</taxon>
        <taxon>Multicrustacea</taxon>
        <taxon>Malacostraca</taxon>
        <taxon>Eumalacostraca</taxon>
        <taxon>Eucarida</taxon>
        <taxon>Decapoda</taxon>
        <taxon>Pleocyemata</taxon>
        <taxon>Anomura</taxon>
        <taxon>Galatheoidea</taxon>
        <taxon>Porcellanidae</taxon>
        <taxon>Petrolisthes</taxon>
    </lineage>
</organism>
<dbReference type="PROSITE" id="PS50835">
    <property type="entry name" value="IG_LIKE"/>
    <property type="match status" value="1"/>
</dbReference>
<proteinExistence type="predicted"/>
<dbReference type="Proteomes" id="UP001286313">
    <property type="component" value="Unassembled WGS sequence"/>
</dbReference>
<evidence type="ECO:0000259" key="1">
    <source>
        <dbReference type="PROSITE" id="PS50835"/>
    </source>
</evidence>
<name>A0AAE1C1M9_PETCI</name>
<sequence length="74" mass="7890">MLNSSGFADFQVPPVDVRILGFAGSASAGSELRLVCRAAGSHPPAEVSWWRGHNKFKQVTHAVSRAGMDCFGSE</sequence>
<evidence type="ECO:0000313" key="3">
    <source>
        <dbReference type="Proteomes" id="UP001286313"/>
    </source>
</evidence>
<accession>A0AAE1C1M9</accession>
<dbReference type="InterPro" id="IPR007110">
    <property type="entry name" value="Ig-like_dom"/>
</dbReference>
<reference evidence="2" key="1">
    <citation type="submission" date="2023-10" db="EMBL/GenBank/DDBJ databases">
        <title>Genome assemblies of two species of porcelain crab, Petrolisthes cinctipes and Petrolisthes manimaculis (Anomura: Porcellanidae).</title>
        <authorList>
            <person name="Angst P."/>
        </authorList>
    </citation>
    <scope>NUCLEOTIDE SEQUENCE</scope>
    <source>
        <strain evidence="2">PB745_01</strain>
        <tissue evidence="2">Gill</tissue>
    </source>
</reference>
<dbReference type="AlphaFoldDB" id="A0AAE1C1M9"/>
<protein>
    <recommendedName>
        <fullName evidence="1">Ig-like domain-containing protein</fullName>
    </recommendedName>
</protein>
<evidence type="ECO:0000313" key="2">
    <source>
        <dbReference type="EMBL" id="KAK3858985.1"/>
    </source>
</evidence>
<comment type="caution">
    <text evidence="2">The sequence shown here is derived from an EMBL/GenBank/DDBJ whole genome shotgun (WGS) entry which is preliminary data.</text>
</comment>
<dbReference type="SUPFAM" id="SSF48726">
    <property type="entry name" value="Immunoglobulin"/>
    <property type="match status" value="1"/>
</dbReference>